<name>A0ABR6XSF6_9BURK</name>
<protein>
    <submittedName>
        <fullName evidence="1">DNA adenine methylase</fullName>
    </submittedName>
</protein>
<keyword evidence="1" id="KW-0808">Transferase</keyword>
<proteinExistence type="predicted"/>
<dbReference type="EMBL" id="JACOFU010000005">
    <property type="protein sequence ID" value="MBC3832414.1"/>
    <property type="molecule type" value="Genomic_DNA"/>
</dbReference>
<evidence type="ECO:0000313" key="2">
    <source>
        <dbReference type="Proteomes" id="UP000643610"/>
    </source>
</evidence>
<dbReference type="InterPro" id="IPR029063">
    <property type="entry name" value="SAM-dependent_MTases_sf"/>
</dbReference>
<dbReference type="SUPFAM" id="SSF53335">
    <property type="entry name" value="S-adenosyl-L-methionine-dependent methyltransferases"/>
    <property type="match status" value="1"/>
</dbReference>
<reference evidence="1 2" key="1">
    <citation type="submission" date="2020-08" db="EMBL/GenBank/DDBJ databases">
        <title>Novel species isolated from subtropical streams in China.</title>
        <authorList>
            <person name="Lu H."/>
        </authorList>
    </citation>
    <scope>NUCLEOTIDE SEQUENCE [LARGE SCALE GENOMIC DNA]</scope>
    <source>
        <strain evidence="1 2">KCTC 52442</strain>
    </source>
</reference>
<dbReference type="GO" id="GO:0032259">
    <property type="term" value="P:methylation"/>
    <property type="evidence" value="ECO:0007669"/>
    <property type="project" value="UniProtKB-KW"/>
</dbReference>
<dbReference type="Proteomes" id="UP000643610">
    <property type="component" value="Unassembled WGS sequence"/>
</dbReference>
<keyword evidence="2" id="KW-1185">Reference proteome</keyword>
<gene>
    <name evidence="1" type="ORF">H8K33_12985</name>
</gene>
<accession>A0ABR6XSF6</accession>
<keyword evidence="1" id="KW-0489">Methyltransferase</keyword>
<sequence length="611" mass="68389">MLTYLVQMDEAERKLCNILNDWGVLSIIGVDQAAFVSTEQFQRIRKIAGDGLIERDKVNNLLHLFPSEHELMLSPSTGLFRKMENGREVPGGTVISQILPKIIEKASGKSVFSAIGEVHLPMKGISVLSKDPQVLFDVEQKTERFFNRALEREKLNILARSASYMGAKTLLCPALCEIVEEYHPRDGVILDLMCGSGATSGAFAQRWQVYASDAQAFSRHLAAIQGGGMDEIGARSIVQRVTTNARSHFDQLTALVGHEMEIEESFLMSEMTGIDCENFVEWATQYLNVNNSSFELNPYLSNELAIRRRHPLTAPATLFTRYYANLFFGVRQAVEIDSLRLAIESLNDENQKKWALGALICAVSACADNYGGHFAQPRFDTAHPEKLATKIKETILRRSMSVTQEFSARLISLSQESQVSSRPIRTIPGPWQNAILEATKILKGQPTLVYLDPPYTRDEYSRYYHVLETLVNYNYPVIGGKAAIPTKGRNGRFASEFFTRNVSSIETTIGRVINTCLENNWSCLWSYSSSGLASVDKVIEQLGSRPKGLEIYTTKYSYKPQGKRNIQVETDNESILTESKDLNTSGNNALSKGRSGKLKPVDEYMIMIRAK</sequence>
<comment type="caution">
    <text evidence="1">The sequence shown here is derived from an EMBL/GenBank/DDBJ whole genome shotgun (WGS) entry which is preliminary data.</text>
</comment>
<evidence type="ECO:0000313" key="1">
    <source>
        <dbReference type="EMBL" id="MBC3832414.1"/>
    </source>
</evidence>
<organism evidence="1 2">
    <name type="scientific">Undibacterium amnicola</name>
    <dbReference type="NCBI Taxonomy" id="1834038"/>
    <lineage>
        <taxon>Bacteria</taxon>
        <taxon>Pseudomonadati</taxon>
        <taxon>Pseudomonadota</taxon>
        <taxon>Betaproteobacteria</taxon>
        <taxon>Burkholderiales</taxon>
        <taxon>Oxalobacteraceae</taxon>
        <taxon>Undibacterium</taxon>
    </lineage>
</organism>
<dbReference type="RefSeq" id="WP_186891460.1">
    <property type="nucleotide sequence ID" value="NZ_JACOFU010000005.1"/>
</dbReference>
<dbReference type="GO" id="GO:0008168">
    <property type="term" value="F:methyltransferase activity"/>
    <property type="evidence" value="ECO:0007669"/>
    <property type="project" value="UniProtKB-KW"/>
</dbReference>